<comment type="similarity">
    <text evidence="1">Belongs to the glycosyltransferase 2 family.</text>
</comment>
<comment type="caution">
    <text evidence="6">The sequence shown here is derived from an EMBL/GenBank/DDBJ whole genome shotgun (WGS) entry which is preliminary data.</text>
</comment>
<dbReference type="InterPro" id="IPR001173">
    <property type="entry name" value="Glyco_trans_2-like"/>
</dbReference>
<keyword evidence="4" id="KW-0472">Membrane</keyword>
<dbReference type="SUPFAM" id="SSF53448">
    <property type="entry name" value="Nucleotide-diphospho-sugar transferases"/>
    <property type="match status" value="1"/>
</dbReference>
<keyword evidence="4" id="KW-1133">Transmembrane helix</keyword>
<dbReference type="Pfam" id="PF13632">
    <property type="entry name" value="Glyco_trans_2_3"/>
    <property type="match status" value="1"/>
</dbReference>
<sequence length="434" mass="47569">MLAIFLFGVNFTVWGTAGLLRAIERRLGPHPPEPPGPWPERDFDVPSCQVSLSEVAVLMAAHDEEVVIADSLAAITALVPAENVYVVSDGSTDRTVEIAMRQGVHVAETPHNVGKAGALQEGVRRFVLAERYGAVLLLDADTRLDPGYFAAALPEFDDPDVVAVAGCAVTDWSSSRRGAAAFLLTAHRSRVYALLQRLLKFGQTWRHTNATYIVPGFASLYRGRVLPRIDINPPGLVIEDFNMTFEVYRRRLGKVGFSLGARALTQDPDVWRDYVRQTRRWALGFWQTVRRFRPGWNLFSVMLLCYITEMVLASVLLILLPVMVLVLSLPDLVPPLGTVPGLAEAYHGVHQYLSLSTIGLGVLLPDVVLTVAVAAVERRGRYLLAAPFLLPLRVLDAVIGLAAIPLAWRARSTGRWKSPSRRGADVVRAGAAAD</sequence>
<keyword evidence="3" id="KW-0808">Transferase</keyword>
<accession>A0A5N0V3C3</accession>
<gene>
    <name evidence="6" type="ORF">FPZ12_016045</name>
</gene>
<feature type="domain" description="Glycosyltransferase 2-like" evidence="5">
    <location>
        <begin position="135"/>
        <end position="325"/>
    </location>
</feature>
<dbReference type="Gene3D" id="3.90.550.10">
    <property type="entry name" value="Spore Coat Polysaccharide Biosynthesis Protein SpsA, Chain A"/>
    <property type="match status" value="1"/>
</dbReference>
<evidence type="ECO:0000256" key="4">
    <source>
        <dbReference type="SAM" id="Phobius"/>
    </source>
</evidence>
<evidence type="ECO:0000256" key="1">
    <source>
        <dbReference type="ARBA" id="ARBA00006739"/>
    </source>
</evidence>
<dbReference type="PANTHER" id="PTHR43630:SF1">
    <property type="entry name" value="POLY-BETA-1,6-N-ACETYL-D-GLUCOSAMINE SYNTHASE"/>
    <property type="match status" value="1"/>
</dbReference>
<evidence type="ECO:0000256" key="3">
    <source>
        <dbReference type="ARBA" id="ARBA00022679"/>
    </source>
</evidence>
<dbReference type="PANTHER" id="PTHR43630">
    <property type="entry name" value="POLY-BETA-1,6-N-ACETYL-D-GLUCOSAMINE SYNTHASE"/>
    <property type="match status" value="1"/>
</dbReference>
<evidence type="ECO:0000259" key="5">
    <source>
        <dbReference type="Pfam" id="PF13632"/>
    </source>
</evidence>
<organism evidence="6 7">
    <name type="scientific">Amycolatopsis acidicola</name>
    <dbReference type="NCBI Taxonomy" id="2596893"/>
    <lineage>
        <taxon>Bacteria</taxon>
        <taxon>Bacillati</taxon>
        <taxon>Actinomycetota</taxon>
        <taxon>Actinomycetes</taxon>
        <taxon>Pseudonocardiales</taxon>
        <taxon>Pseudonocardiaceae</taxon>
        <taxon>Amycolatopsis</taxon>
    </lineage>
</organism>
<keyword evidence="7" id="KW-1185">Reference proteome</keyword>
<keyword evidence="2" id="KW-0328">Glycosyltransferase</keyword>
<dbReference type="Proteomes" id="UP000319769">
    <property type="component" value="Unassembled WGS sequence"/>
</dbReference>
<evidence type="ECO:0000313" key="6">
    <source>
        <dbReference type="EMBL" id="KAA9160939.1"/>
    </source>
</evidence>
<feature type="transmembrane region" description="Helical" evidence="4">
    <location>
        <begin position="296"/>
        <end position="329"/>
    </location>
</feature>
<name>A0A5N0V3C3_9PSEU</name>
<dbReference type="InterPro" id="IPR029044">
    <property type="entry name" value="Nucleotide-diphossugar_trans"/>
</dbReference>
<dbReference type="OrthoDB" id="9810303at2"/>
<protein>
    <submittedName>
        <fullName evidence="6">Glycosyltransferase family 2 protein</fullName>
    </submittedName>
</protein>
<feature type="transmembrane region" description="Helical" evidence="4">
    <location>
        <begin position="349"/>
        <end position="376"/>
    </location>
</feature>
<dbReference type="AlphaFoldDB" id="A0A5N0V3C3"/>
<dbReference type="EMBL" id="VMNW02000019">
    <property type="protein sequence ID" value="KAA9160939.1"/>
    <property type="molecule type" value="Genomic_DNA"/>
</dbReference>
<keyword evidence="4" id="KW-0812">Transmembrane</keyword>
<dbReference type="GO" id="GO:0016757">
    <property type="term" value="F:glycosyltransferase activity"/>
    <property type="evidence" value="ECO:0007669"/>
    <property type="project" value="UniProtKB-KW"/>
</dbReference>
<dbReference type="CDD" id="cd06423">
    <property type="entry name" value="CESA_like"/>
    <property type="match status" value="1"/>
</dbReference>
<reference evidence="6" key="1">
    <citation type="submission" date="2019-09" db="EMBL/GenBank/DDBJ databases">
        <authorList>
            <person name="Teo W.F.A."/>
            <person name="Duangmal K."/>
        </authorList>
    </citation>
    <scope>NUCLEOTIDE SEQUENCE [LARGE SCALE GENOMIC DNA]</scope>
    <source>
        <strain evidence="6">K81G1</strain>
    </source>
</reference>
<feature type="transmembrane region" description="Helical" evidence="4">
    <location>
        <begin position="388"/>
        <end position="408"/>
    </location>
</feature>
<proteinExistence type="inferred from homology"/>
<evidence type="ECO:0000256" key="2">
    <source>
        <dbReference type="ARBA" id="ARBA00022676"/>
    </source>
</evidence>
<evidence type="ECO:0000313" key="7">
    <source>
        <dbReference type="Proteomes" id="UP000319769"/>
    </source>
</evidence>